<dbReference type="EC" id="2.5.1.47" evidence="4 13"/>
<evidence type="ECO:0000256" key="1">
    <source>
        <dbReference type="ARBA" id="ARBA00001933"/>
    </source>
</evidence>
<feature type="binding site" evidence="11">
    <location>
        <position position="72"/>
    </location>
    <ligand>
        <name>pyridoxal 5'-phosphate</name>
        <dbReference type="ChEBI" id="CHEBI:597326"/>
    </ligand>
</feature>
<dbReference type="CDD" id="cd01561">
    <property type="entry name" value="CBS_like"/>
    <property type="match status" value="1"/>
</dbReference>
<protein>
    <recommendedName>
        <fullName evidence="5 13">Cysteine synthase</fullName>
        <ecNumber evidence="4 13">2.5.1.47</ecNumber>
    </recommendedName>
</protein>
<evidence type="ECO:0000256" key="10">
    <source>
        <dbReference type="ARBA" id="ARBA00047931"/>
    </source>
</evidence>
<keyword evidence="6 13" id="KW-0028">Amino-acid biosynthesis</keyword>
<dbReference type="FunFam" id="3.40.50.1100:FF:000002">
    <property type="entry name" value="Cysteine synthase"/>
    <property type="match status" value="1"/>
</dbReference>
<evidence type="ECO:0000313" key="15">
    <source>
        <dbReference type="EMBL" id="QFU74897.1"/>
    </source>
</evidence>
<name>A0A5P9NGG0_9GAMM</name>
<dbReference type="PROSITE" id="PS00901">
    <property type="entry name" value="CYS_SYNTHASE"/>
    <property type="match status" value="1"/>
</dbReference>
<dbReference type="RefSeq" id="WP_152661004.1">
    <property type="nucleotide sequence ID" value="NZ_CP036422.1"/>
</dbReference>
<evidence type="ECO:0000256" key="2">
    <source>
        <dbReference type="ARBA" id="ARBA00004962"/>
    </source>
</evidence>
<dbReference type="NCBIfam" id="TIGR01136">
    <property type="entry name" value="cysKM"/>
    <property type="match status" value="1"/>
</dbReference>
<dbReference type="InterPro" id="IPR036052">
    <property type="entry name" value="TrpB-like_PALP_sf"/>
</dbReference>
<keyword evidence="16" id="KW-1185">Reference proteome</keyword>
<accession>A0A5P9NGG0</accession>
<keyword evidence="8 11" id="KW-0663">Pyridoxal phosphate</keyword>
<dbReference type="UniPathway" id="UPA00136">
    <property type="reaction ID" value="UER00200"/>
</dbReference>
<comment type="similarity">
    <text evidence="3 13">Belongs to the cysteine synthase/cystathionine beta-synthase family.</text>
</comment>
<dbReference type="InterPro" id="IPR005859">
    <property type="entry name" value="CysK"/>
</dbReference>
<dbReference type="InterPro" id="IPR005856">
    <property type="entry name" value="Cys_synth"/>
</dbReference>
<dbReference type="InterPro" id="IPR001216">
    <property type="entry name" value="P-phosphate_BS"/>
</dbReference>
<evidence type="ECO:0000313" key="16">
    <source>
        <dbReference type="Proteomes" id="UP000326287"/>
    </source>
</evidence>
<keyword evidence="7 13" id="KW-0808">Transferase</keyword>
<evidence type="ECO:0000256" key="5">
    <source>
        <dbReference type="ARBA" id="ARBA00019371"/>
    </source>
</evidence>
<dbReference type="FunFam" id="3.40.50.1100:FF:000006">
    <property type="entry name" value="Cysteine synthase"/>
    <property type="match status" value="1"/>
</dbReference>
<evidence type="ECO:0000259" key="14">
    <source>
        <dbReference type="Pfam" id="PF00291"/>
    </source>
</evidence>
<dbReference type="Proteomes" id="UP000326287">
    <property type="component" value="Chromosome"/>
</dbReference>
<evidence type="ECO:0000256" key="8">
    <source>
        <dbReference type="ARBA" id="ARBA00022898"/>
    </source>
</evidence>
<dbReference type="GO" id="GO:0004124">
    <property type="term" value="F:cysteine synthase activity"/>
    <property type="evidence" value="ECO:0007669"/>
    <property type="project" value="UniProtKB-UniRule"/>
</dbReference>
<comment type="catalytic activity">
    <reaction evidence="10 13">
        <text>O-acetyl-L-serine + hydrogen sulfide = L-cysteine + acetate</text>
        <dbReference type="Rhea" id="RHEA:14829"/>
        <dbReference type="ChEBI" id="CHEBI:29919"/>
        <dbReference type="ChEBI" id="CHEBI:30089"/>
        <dbReference type="ChEBI" id="CHEBI:35235"/>
        <dbReference type="ChEBI" id="CHEBI:58340"/>
        <dbReference type="EC" id="2.5.1.47"/>
    </reaction>
</comment>
<evidence type="ECO:0000256" key="4">
    <source>
        <dbReference type="ARBA" id="ARBA00012681"/>
    </source>
</evidence>
<dbReference type="PANTHER" id="PTHR10314">
    <property type="entry name" value="CYSTATHIONINE BETA-SYNTHASE"/>
    <property type="match status" value="1"/>
</dbReference>
<feature type="binding site" evidence="11">
    <location>
        <position position="272"/>
    </location>
    <ligand>
        <name>pyridoxal 5'-phosphate</name>
        <dbReference type="ChEBI" id="CHEBI:597326"/>
    </ligand>
</feature>
<dbReference type="Gene3D" id="3.40.50.1100">
    <property type="match status" value="2"/>
</dbReference>
<dbReference type="AlphaFoldDB" id="A0A5P9NGG0"/>
<dbReference type="KEGG" id="halc:EY643_04160"/>
<evidence type="ECO:0000256" key="11">
    <source>
        <dbReference type="PIRSR" id="PIRSR605856-50"/>
    </source>
</evidence>
<gene>
    <name evidence="15" type="primary">cysK</name>
    <name evidence="15" type="ORF">EY643_04160</name>
</gene>
<dbReference type="NCBIfam" id="TIGR01139">
    <property type="entry name" value="cysK"/>
    <property type="match status" value="1"/>
</dbReference>
<dbReference type="InterPro" id="IPR050214">
    <property type="entry name" value="Cys_Synth/Cystath_Beta-Synth"/>
</dbReference>
<reference evidence="15 16" key="1">
    <citation type="submission" date="2019-02" db="EMBL/GenBank/DDBJ databases">
        <authorList>
            <person name="Li S.-H."/>
        </authorList>
    </citation>
    <scope>NUCLEOTIDE SEQUENCE [LARGE SCALE GENOMIC DNA]</scope>
    <source>
        <strain evidence="15 16">IMCC14385</strain>
    </source>
</reference>
<dbReference type="Pfam" id="PF00291">
    <property type="entry name" value="PALP"/>
    <property type="match status" value="1"/>
</dbReference>
<evidence type="ECO:0000256" key="13">
    <source>
        <dbReference type="RuleBase" id="RU003985"/>
    </source>
</evidence>
<feature type="binding site" evidence="11">
    <location>
        <begin position="177"/>
        <end position="181"/>
    </location>
    <ligand>
        <name>pyridoxal 5'-phosphate</name>
        <dbReference type="ChEBI" id="CHEBI:597326"/>
    </ligand>
</feature>
<dbReference type="EMBL" id="CP036422">
    <property type="protein sequence ID" value="QFU74897.1"/>
    <property type="molecule type" value="Genomic_DNA"/>
</dbReference>
<feature type="modified residue" description="N6-(pyridoxal phosphate)lysine" evidence="12">
    <location>
        <position position="42"/>
    </location>
</feature>
<proteinExistence type="inferred from homology"/>
<dbReference type="InterPro" id="IPR001926">
    <property type="entry name" value="TrpB-like_PALP"/>
</dbReference>
<comment type="cofactor">
    <cofactor evidence="1 11 13">
        <name>pyridoxal 5'-phosphate</name>
        <dbReference type="ChEBI" id="CHEBI:597326"/>
    </cofactor>
</comment>
<dbReference type="OrthoDB" id="9805733at2"/>
<evidence type="ECO:0000256" key="7">
    <source>
        <dbReference type="ARBA" id="ARBA00022679"/>
    </source>
</evidence>
<evidence type="ECO:0000256" key="3">
    <source>
        <dbReference type="ARBA" id="ARBA00007103"/>
    </source>
</evidence>
<dbReference type="SUPFAM" id="SSF53686">
    <property type="entry name" value="Tryptophan synthase beta subunit-like PLP-dependent enzymes"/>
    <property type="match status" value="1"/>
</dbReference>
<feature type="domain" description="Tryptophan synthase beta chain-like PALP" evidence="14">
    <location>
        <begin position="10"/>
        <end position="300"/>
    </location>
</feature>
<comment type="pathway">
    <text evidence="2">Amino-acid biosynthesis; L-cysteine biosynthesis; L-cysteine from L-serine: step 2/2.</text>
</comment>
<evidence type="ECO:0000256" key="6">
    <source>
        <dbReference type="ARBA" id="ARBA00022605"/>
    </source>
</evidence>
<organism evidence="15 16">
    <name type="scientific">Halioglobus maricola</name>
    <dbReference type="NCBI Taxonomy" id="2601894"/>
    <lineage>
        <taxon>Bacteria</taxon>
        <taxon>Pseudomonadati</taxon>
        <taxon>Pseudomonadota</taxon>
        <taxon>Gammaproteobacteria</taxon>
        <taxon>Cellvibrionales</taxon>
        <taxon>Halieaceae</taxon>
        <taxon>Halioglobus</taxon>
    </lineage>
</organism>
<evidence type="ECO:0000256" key="12">
    <source>
        <dbReference type="PIRSR" id="PIRSR605856-51"/>
    </source>
</evidence>
<dbReference type="GO" id="GO:0016846">
    <property type="term" value="F:carbon-sulfur lyase activity"/>
    <property type="evidence" value="ECO:0007669"/>
    <property type="project" value="UniProtKB-ARBA"/>
</dbReference>
<keyword evidence="9 13" id="KW-0198">Cysteine biosynthesis</keyword>
<dbReference type="GO" id="GO:0006535">
    <property type="term" value="P:cysteine biosynthetic process from serine"/>
    <property type="evidence" value="ECO:0007669"/>
    <property type="project" value="UniProtKB-UniRule"/>
</dbReference>
<evidence type="ECO:0000256" key="9">
    <source>
        <dbReference type="ARBA" id="ARBA00023192"/>
    </source>
</evidence>
<sequence>MSKIFNDNSETIGGTPLVKINNISSGTIYGKLESRNPAMSVKCRIGTAMVAQAEKDGSLKPGMTIVEPTSGNTGIALAFVAAAKGYGCILTMPNSFSLERRMLMKALGAEIRLTDATKGIAAAMQAAEDIIASDPDKYWGPHQFENPANPAIHEATTGPEIWNDTDGAIDILVSGVGTGGTLTGISRYIKNTCGKAITTIAVEPDTSTMITATLAGEEPTHAPHKIQGIGAGFVPPNLDLTMVDGVEQVTSEDAMAMAHRLMQEEGILAGVSCGAAMVVADRLAQRPENAGKTIVAILPDSGERYLTSPLFEGSFSDNETVQATIS</sequence>